<evidence type="ECO:0000256" key="7">
    <source>
        <dbReference type="ARBA" id="ARBA00023027"/>
    </source>
</evidence>
<dbReference type="Gene3D" id="3.40.50.720">
    <property type="entry name" value="NAD(P)-binding Rossmann-like Domain"/>
    <property type="match status" value="2"/>
</dbReference>
<evidence type="ECO:0000256" key="2">
    <source>
        <dbReference type="ARBA" id="ARBA00006601"/>
    </source>
</evidence>
<dbReference type="PANTHER" id="PTHR11374">
    <property type="entry name" value="UDP-GLUCOSE DEHYDROGENASE/UDP-MANNAC DEHYDROGENASE"/>
    <property type="match status" value="1"/>
</dbReference>
<dbReference type="SUPFAM" id="SSF48179">
    <property type="entry name" value="6-phosphogluconate dehydrogenase C-terminal domain-like"/>
    <property type="match status" value="1"/>
</dbReference>
<keyword evidence="6 9" id="KW-0560">Oxidoreductase</keyword>
<evidence type="ECO:0000256" key="10">
    <source>
        <dbReference type="PIRSR" id="PIRSR500133-1"/>
    </source>
</evidence>
<protein>
    <recommendedName>
        <fullName evidence="5 9">UDP-glucose 6-dehydrogenase</fullName>
        <ecNumber evidence="4 9">1.1.1.22</ecNumber>
    </recommendedName>
</protein>
<feature type="binding site" evidence="12">
    <location>
        <position position="36"/>
    </location>
    <ligand>
        <name>NAD(+)</name>
        <dbReference type="ChEBI" id="CHEBI:57540"/>
    </ligand>
</feature>
<evidence type="ECO:0000256" key="5">
    <source>
        <dbReference type="ARBA" id="ARBA00015132"/>
    </source>
</evidence>
<feature type="binding site" evidence="11">
    <location>
        <begin position="161"/>
        <end position="165"/>
    </location>
    <ligand>
        <name>substrate</name>
    </ligand>
</feature>
<feature type="binding site" evidence="12">
    <location>
        <begin position="89"/>
        <end position="93"/>
    </location>
    <ligand>
        <name>NAD(+)</name>
        <dbReference type="ChEBI" id="CHEBI:57540"/>
    </ligand>
</feature>
<dbReference type="GO" id="GO:0051287">
    <property type="term" value="F:NAD binding"/>
    <property type="evidence" value="ECO:0007669"/>
    <property type="project" value="InterPro"/>
</dbReference>
<reference evidence="14" key="1">
    <citation type="journal article" date="2022" name="bioRxiv">
        <title>Sequencing and chromosome-scale assembly of the giantPleurodeles waltlgenome.</title>
        <authorList>
            <person name="Brown T."/>
            <person name="Elewa A."/>
            <person name="Iarovenko S."/>
            <person name="Subramanian E."/>
            <person name="Araus A.J."/>
            <person name="Petzold A."/>
            <person name="Susuki M."/>
            <person name="Suzuki K.-i.T."/>
            <person name="Hayashi T."/>
            <person name="Toyoda A."/>
            <person name="Oliveira C."/>
            <person name="Osipova E."/>
            <person name="Leigh N.D."/>
            <person name="Simon A."/>
            <person name="Yun M.H."/>
        </authorList>
    </citation>
    <scope>NUCLEOTIDE SEQUENCE</scope>
    <source>
        <strain evidence="14">20211129_DDA</strain>
        <tissue evidence="14">Liver</tissue>
    </source>
</reference>
<dbReference type="InterPro" id="IPR001732">
    <property type="entry name" value="UDP-Glc/GDP-Man_DH_N"/>
</dbReference>
<dbReference type="EMBL" id="JANPWB010000011">
    <property type="protein sequence ID" value="KAJ1128005.1"/>
    <property type="molecule type" value="Genomic_DNA"/>
</dbReference>
<dbReference type="Gene3D" id="1.20.5.100">
    <property type="entry name" value="Cytochrome c1, transmembrane anchor, C-terminal"/>
    <property type="match status" value="1"/>
</dbReference>
<feature type="binding site" evidence="12">
    <location>
        <begin position="130"/>
        <end position="131"/>
    </location>
    <ligand>
        <name>NAD(+)</name>
        <dbReference type="ChEBI" id="CHEBI:57540"/>
    </ligand>
</feature>
<dbReference type="FunFam" id="3.40.50.720:FF:000114">
    <property type="entry name" value="UDP-glucose 6-dehydrogenase"/>
    <property type="match status" value="1"/>
</dbReference>
<evidence type="ECO:0000256" key="6">
    <source>
        <dbReference type="ARBA" id="ARBA00023002"/>
    </source>
</evidence>
<feature type="binding site" evidence="12">
    <location>
        <position position="41"/>
    </location>
    <ligand>
        <name>NAD(+)</name>
        <dbReference type="ChEBI" id="CHEBI:57540"/>
    </ligand>
</feature>
<feature type="binding site" evidence="12">
    <location>
        <position position="165"/>
    </location>
    <ligand>
        <name>NAD(+)</name>
        <dbReference type="ChEBI" id="CHEBI:57540"/>
    </ligand>
</feature>
<feature type="binding site" evidence="12">
    <location>
        <position position="346"/>
    </location>
    <ligand>
        <name>NAD(+)</name>
        <dbReference type="ChEBI" id="CHEBI:57540"/>
    </ligand>
</feature>
<feature type="binding site" evidence="12">
    <location>
        <begin position="276"/>
        <end position="279"/>
    </location>
    <ligand>
        <name>NAD(+)</name>
        <dbReference type="ChEBI" id="CHEBI:57540"/>
    </ligand>
</feature>
<dbReference type="Pfam" id="PF03720">
    <property type="entry name" value="UDPG_MGDP_dh_C"/>
    <property type="match status" value="1"/>
</dbReference>
<accession>A0AAV7PLP1</accession>
<dbReference type="FunFam" id="1.20.5.100:FF:000001">
    <property type="entry name" value="UDP-glucose 6-dehydrogenase"/>
    <property type="match status" value="1"/>
</dbReference>
<dbReference type="PIRSF" id="PIRSF500133">
    <property type="entry name" value="UDPglc_DH_euk"/>
    <property type="match status" value="1"/>
</dbReference>
<dbReference type="SUPFAM" id="SSF52413">
    <property type="entry name" value="UDP-glucose/GDP-mannose dehydrogenase C-terminal domain"/>
    <property type="match status" value="1"/>
</dbReference>
<keyword evidence="15" id="KW-1185">Reference proteome</keyword>
<dbReference type="Pfam" id="PF00984">
    <property type="entry name" value="UDPG_MGDP_dh"/>
    <property type="match status" value="1"/>
</dbReference>
<comment type="pathway">
    <text evidence="1">Nucleotide-sugar biosynthesis; UDP-alpha-D-glucuronate biosynthesis; UDP-alpha-D-glucuronate from UDP-alpha-D-glucose: step 1/1.</text>
</comment>
<gene>
    <name evidence="14" type="ORF">NDU88_006398</name>
</gene>
<comment type="catalytic activity">
    <reaction evidence="8 9">
        <text>UDP-alpha-D-glucose + 2 NAD(+) + H2O = UDP-alpha-D-glucuronate + 2 NADH + 3 H(+)</text>
        <dbReference type="Rhea" id="RHEA:23596"/>
        <dbReference type="ChEBI" id="CHEBI:15377"/>
        <dbReference type="ChEBI" id="CHEBI:15378"/>
        <dbReference type="ChEBI" id="CHEBI:57540"/>
        <dbReference type="ChEBI" id="CHEBI:57945"/>
        <dbReference type="ChEBI" id="CHEBI:58052"/>
        <dbReference type="ChEBI" id="CHEBI:58885"/>
        <dbReference type="EC" id="1.1.1.22"/>
    </reaction>
</comment>
<comment type="function">
    <text evidence="9">Involved in the biosynthesis of glycosaminoglycans; hyaluronan, chondroitin sulfate, and heparan sulfate.</text>
</comment>
<feature type="binding site" evidence="11">
    <location>
        <begin position="220"/>
        <end position="224"/>
    </location>
    <ligand>
        <name>substrate</name>
    </ligand>
</feature>
<evidence type="ECO:0000259" key="13">
    <source>
        <dbReference type="SMART" id="SM00984"/>
    </source>
</evidence>
<feature type="active site" description="Nucleophile" evidence="10">
    <location>
        <position position="276"/>
    </location>
</feature>
<dbReference type="Proteomes" id="UP001066276">
    <property type="component" value="Chromosome 7"/>
</dbReference>
<comment type="caution">
    <text evidence="14">The sequence shown here is derived from an EMBL/GenBank/DDBJ whole genome shotgun (WGS) entry which is preliminary data.</text>
</comment>
<evidence type="ECO:0000256" key="3">
    <source>
        <dbReference type="ARBA" id="ARBA00011643"/>
    </source>
</evidence>
<dbReference type="InterPro" id="IPR028356">
    <property type="entry name" value="UDPglc_DH_euk"/>
</dbReference>
<dbReference type="FunFam" id="3.40.50.720:FF:000032">
    <property type="entry name" value="UDP-glucose 6-dehydrogenase"/>
    <property type="match status" value="1"/>
</dbReference>
<dbReference type="InterPro" id="IPR008927">
    <property type="entry name" value="6-PGluconate_DH-like_C_sf"/>
</dbReference>
<dbReference type="InterPro" id="IPR036220">
    <property type="entry name" value="UDP-Glc/GDP-Man_DH_C_sf"/>
</dbReference>
<dbReference type="InterPro" id="IPR017476">
    <property type="entry name" value="UDP-Glc/GDP-Man"/>
</dbReference>
<evidence type="ECO:0000256" key="12">
    <source>
        <dbReference type="PIRSR" id="PIRSR500133-3"/>
    </source>
</evidence>
<dbReference type="SUPFAM" id="SSF51735">
    <property type="entry name" value="NAD(P)-binding Rossmann-fold domains"/>
    <property type="match status" value="1"/>
</dbReference>
<name>A0AAV7PLP1_PLEWA</name>
<dbReference type="InterPro" id="IPR036291">
    <property type="entry name" value="NAD(P)-bd_dom_sf"/>
</dbReference>
<dbReference type="PIRSF" id="PIRSF000124">
    <property type="entry name" value="UDPglc_GDPman_dh"/>
    <property type="match status" value="1"/>
</dbReference>
<feature type="binding site" evidence="12">
    <location>
        <begin position="11"/>
        <end position="16"/>
    </location>
    <ligand>
        <name>NAD(+)</name>
        <dbReference type="ChEBI" id="CHEBI:57540"/>
    </ligand>
</feature>
<feature type="domain" description="UDP-glucose/GDP-mannose dehydrogenase C-terminal" evidence="13">
    <location>
        <begin position="332"/>
        <end position="449"/>
    </location>
</feature>
<evidence type="ECO:0000256" key="11">
    <source>
        <dbReference type="PIRSR" id="PIRSR500133-2"/>
    </source>
</evidence>
<evidence type="ECO:0000256" key="8">
    <source>
        <dbReference type="ARBA" id="ARBA00047473"/>
    </source>
</evidence>
<dbReference type="AlphaFoldDB" id="A0AAV7PLP1"/>
<evidence type="ECO:0000256" key="1">
    <source>
        <dbReference type="ARBA" id="ARBA00004701"/>
    </source>
</evidence>
<dbReference type="PANTHER" id="PTHR11374:SF63">
    <property type="entry name" value="UDP-GLUCOSE 6-DEHYDROGENASE"/>
    <property type="match status" value="1"/>
</dbReference>
<dbReference type="GO" id="GO:0006024">
    <property type="term" value="P:glycosaminoglycan biosynthetic process"/>
    <property type="evidence" value="ECO:0007669"/>
    <property type="project" value="TreeGrafter"/>
</dbReference>
<keyword evidence="7 9" id="KW-0520">NAD</keyword>
<dbReference type="EC" id="1.1.1.22" evidence="4 9"/>
<dbReference type="GO" id="GO:0005634">
    <property type="term" value="C:nucleus"/>
    <property type="evidence" value="ECO:0007669"/>
    <property type="project" value="TreeGrafter"/>
</dbReference>
<dbReference type="SMART" id="SM00984">
    <property type="entry name" value="UDPG_MGDP_dh_C"/>
    <property type="match status" value="1"/>
</dbReference>
<comment type="subunit">
    <text evidence="3">Homohexamer.</text>
</comment>
<evidence type="ECO:0000256" key="4">
    <source>
        <dbReference type="ARBA" id="ARBA00012954"/>
    </source>
</evidence>
<evidence type="ECO:0000313" key="14">
    <source>
        <dbReference type="EMBL" id="KAJ1128005.1"/>
    </source>
</evidence>
<dbReference type="NCBIfam" id="TIGR03026">
    <property type="entry name" value="NDP-sugDHase"/>
    <property type="match status" value="1"/>
</dbReference>
<feature type="binding site" evidence="11">
    <location>
        <begin position="338"/>
        <end position="339"/>
    </location>
    <ligand>
        <name>substrate</name>
    </ligand>
</feature>
<evidence type="ECO:0000313" key="15">
    <source>
        <dbReference type="Proteomes" id="UP001066276"/>
    </source>
</evidence>
<dbReference type="InterPro" id="IPR014027">
    <property type="entry name" value="UDP-Glc/GDP-Man_DH_C"/>
</dbReference>
<feature type="binding site" evidence="11">
    <location>
        <begin position="267"/>
        <end position="273"/>
    </location>
    <ligand>
        <name>substrate</name>
    </ligand>
</feature>
<sequence>MAAVNRICCIGAGYVGGPTCTVIAQMCPEVTVTVVDINEDRIKAWNSPQLPIFEPGLQEVVESCRGVNLFFSTDINEAIRGADIIFISVNTPTKTFGIGKGRAADLKYIEACARQIAEVSVGHKIVVEKSTVPVRAAESIRRILTANTKSNLSFQVLSNPEFLAEGTAIQDLKNPDRVLIGGDDSPEGQMAIQALSSIYEHWVPKSRILTTNTWSSELSKLTSNAFLAQRISSINSISALCEMTGADVEEVAHAVGMDKRIGSCFLKASVGFGGSCFQKDVLNLVYLCEVLNLPEVARYWQQVIEINQFQRHRFAARIIRCLFNTVTDKKIAILGFAFKKDTGDTRESSSIHICTYLMDEGARLAIFDPKVKKEQVIHDLSASCISEDDPDRVSRLVTVCSDPYTACENTHAIVICTEWDLFAELDYGRIYSAMLKPAFIFDGRRILDSVHHHLQHLGFQVETIGKKVNKSRMFQ</sequence>
<dbReference type="GO" id="GO:0003979">
    <property type="term" value="F:UDP-glucose 6-dehydrogenase activity"/>
    <property type="evidence" value="ECO:0007669"/>
    <property type="project" value="UniProtKB-EC"/>
</dbReference>
<feature type="binding site" evidence="11">
    <location>
        <position position="444"/>
    </location>
    <ligand>
        <name>substrate</name>
    </ligand>
</feature>
<dbReference type="Pfam" id="PF03721">
    <property type="entry name" value="UDPG_MGDP_dh_N"/>
    <property type="match status" value="1"/>
</dbReference>
<dbReference type="InterPro" id="IPR014026">
    <property type="entry name" value="UDP-Glc/GDP-Man_DH_dimer"/>
</dbReference>
<evidence type="ECO:0000256" key="9">
    <source>
        <dbReference type="PIRNR" id="PIRNR000124"/>
    </source>
</evidence>
<organism evidence="14 15">
    <name type="scientific">Pleurodeles waltl</name>
    <name type="common">Iberian ribbed newt</name>
    <dbReference type="NCBI Taxonomy" id="8319"/>
    <lineage>
        <taxon>Eukaryota</taxon>
        <taxon>Metazoa</taxon>
        <taxon>Chordata</taxon>
        <taxon>Craniata</taxon>
        <taxon>Vertebrata</taxon>
        <taxon>Euteleostomi</taxon>
        <taxon>Amphibia</taxon>
        <taxon>Batrachia</taxon>
        <taxon>Caudata</taxon>
        <taxon>Salamandroidea</taxon>
        <taxon>Salamandridae</taxon>
        <taxon>Pleurodelinae</taxon>
        <taxon>Pleurodeles</taxon>
    </lineage>
</organism>
<feature type="binding site" evidence="11">
    <location>
        <position position="260"/>
    </location>
    <ligand>
        <name>substrate</name>
    </ligand>
</feature>
<proteinExistence type="inferred from homology"/>
<comment type="similarity">
    <text evidence="2 9">Belongs to the UDP-glucose/GDP-mannose dehydrogenase family.</text>
</comment>